<comment type="caution">
    <text evidence="1">The sequence shown here is derived from an EMBL/GenBank/DDBJ whole genome shotgun (WGS) entry which is preliminary data.</text>
</comment>
<sequence length="185" mass="20916">MNGQPPTVLQIDHSTVRKVAVSDAPYILFLHPSRPSTPRIRELTLKFLGSAAGLIRDSSLLLGWIRWAWTRSRGITKCQVARPLVVACVIVCNELFTDRHRCPDVLCIVVVLVGYVVNWNCMSVDFKVLMLDGLVWTERMTRLICASFGITRLIGVPFGITRLIRASFEITRLMCAFYGTTRLFM</sequence>
<evidence type="ECO:0008006" key="3">
    <source>
        <dbReference type="Google" id="ProtNLM"/>
    </source>
</evidence>
<gene>
    <name evidence="1" type="ORF">E6C27_scaffold3921G00150</name>
</gene>
<dbReference type="EMBL" id="SSTE01019479">
    <property type="protein sequence ID" value="KAA0036646.1"/>
    <property type="molecule type" value="Genomic_DNA"/>
</dbReference>
<organism evidence="1 2">
    <name type="scientific">Cucumis melo var. makuwa</name>
    <name type="common">Oriental melon</name>
    <dbReference type="NCBI Taxonomy" id="1194695"/>
    <lineage>
        <taxon>Eukaryota</taxon>
        <taxon>Viridiplantae</taxon>
        <taxon>Streptophyta</taxon>
        <taxon>Embryophyta</taxon>
        <taxon>Tracheophyta</taxon>
        <taxon>Spermatophyta</taxon>
        <taxon>Magnoliopsida</taxon>
        <taxon>eudicotyledons</taxon>
        <taxon>Gunneridae</taxon>
        <taxon>Pentapetalae</taxon>
        <taxon>rosids</taxon>
        <taxon>fabids</taxon>
        <taxon>Cucurbitales</taxon>
        <taxon>Cucurbitaceae</taxon>
        <taxon>Benincaseae</taxon>
        <taxon>Cucumis</taxon>
    </lineage>
</organism>
<name>A0A5A7T3I1_CUCMM</name>
<evidence type="ECO:0000313" key="1">
    <source>
        <dbReference type="EMBL" id="KAA0036646.1"/>
    </source>
</evidence>
<protein>
    <recommendedName>
        <fullName evidence="3">Ty3-gypsy retrotransposon protein</fullName>
    </recommendedName>
</protein>
<reference evidence="1 2" key="1">
    <citation type="submission" date="2019-08" db="EMBL/GenBank/DDBJ databases">
        <title>Draft genome sequences of two oriental melons (Cucumis melo L. var makuwa).</title>
        <authorList>
            <person name="Kwon S.-Y."/>
        </authorList>
    </citation>
    <scope>NUCLEOTIDE SEQUENCE [LARGE SCALE GENOMIC DNA]</scope>
    <source>
        <strain evidence="2">cv. SW 3</strain>
        <tissue evidence="1">Leaf</tissue>
    </source>
</reference>
<accession>A0A5A7T3I1</accession>
<evidence type="ECO:0000313" key="2">
    <source>
        <dbReference type="Proteomes" id="UP000321393"/>
    </source>
</evidence>
<dbReference type="Proteomes" id="UP000321393">
    <property type="component" value="Unassembled WGS sequence"/>
</dbReference>
<dbReference type="AlphaFoldDB" id="A0A5A7T3I1"/>
<proteinExistence type="predicted"/>